<evidence type="ECO:0000313" key="2">
    <source>
        <dbReference type="Proteomes" id="UP000006851"/>
    </source>
</evidence>
<accession>F2N709</accession>
<dbReference type="OrthoDB" id="3296622at2"/>
<keyword evidence="2" id="KW-1185">Reference proteome</keyword>
<dbReference type="AlphaFoldDB" id="F2N709"/>
<dbReference type="HOGENOM" id="CLU_1173845_0_0_11"/>
<name>F2N709_CORGP</name>
<proteinExistence type="predicted"/>
<organism evidence="1 2">
    <name type="scientific">Coriobacterium glomerans (strain ATCC 49209 / DSM 20642 / JCM 10262 / PW2)</name>
    <dbReference type="NCBI Taxonomy" id="700015"/>
    <lineage>
        <taxon>Bacteria</taxon>
        <taxon>Bacillati</taxon>
        <taxon>Actinomycetota</taxon>
        <taxon>Coriobacteriia</taxon>
        <taxon>Coriobacteriales</taxon>
        <taxon>Coriobacteriaceae</taxon>
        <taxon>Coriobacterium</taxon>
    </lineage>
</organism>
<dbReference type="KEGG" id="cgo:Corgl_0221"/>
<dbReference type="Proteomes" id="UP000006851">
    <property type="component" value="Chromosome"/>
</dbReference>
<dbReference type="RefSeq" id="WP_013708091.1">
    <property type="nucleotide sequence ID" value="NC_015389.1"/>
</dbReference>
<dbReference type="EMBL" id="CP002628">
    <property type="protein sequence ID" value="AEB06348.1"/>
    <property type="molecule type" value="Genomic_DNA"/>
</dbReference>
<sequence>MNEEIVIDGMEADSEGARDYQPDLTGRLKKSMHLPEGPVEQQYLSGLLEVEDCDGKRVLAYFADPRDGGIALLEKPYGRPWALVDDGRQARQSFERELEQVMDGEIEPLYLMRAFQSMLERIRAQVPQPRDSKGVLVRIGDAVRAIDDGCRRFVVAGVTTRGVMVEAVDSDLISMDARDLEVYRDEADVIMLESLLDPSAYARRNGLANDERAAMLIDLGRRIWVLAASERATEPR</sequence>
<reference evidence="2" key="1">
    <citation type="journal article" date="2013" name="Stand. Genomic Sci.">
        <title>Complete genome sequence of Coriobacterium glomerans type strain (PW2(T)) from the midgut of Pyrrhocoris apterus L. (red soldier bug).</title>
        <authorList>
            <person name="Stackebrandt E."/>
            <person name="Zeytun A."/>
            <person name="Lapidus A."/>
            <person name="Nolan M."/>
            <person name="Lucas S."/>
            <person name="Hammon N."/>
            <person name="Deshpande S."/>
            <person name="Cheng J.F."/>
            <person name="Tapia R."/>
            <person name="Goodwin L.A."/>
            <person name="Pitluck S."/>
            <person name="Liolios K."/>
            <person name="Pagani I."/>
            <person name="Ivanova N."/>
            <person name="Mavromatis K."/>
            <person name="Mikhailova N."/>
            <person name="Huntemann M."/>
            <person name="Pati A."/>
            <person name="Chen A."/>
            <person name="Palaniappan K."/>
            <person name="Chang Y.J."/>
            <person name="Land M."/>
            <person name="Hauser L."/>
            <person name="Rohde M."/>
            <person name="Pukall R."/>
            <person name="Goker M."/>
            <person name="Detter J.C."/>
            <person name="Woyke T."/>
            <person name="Bristow J."/>
            <person name="Eisen J.A."/>
            <person name="Markowitz V."/>
            <person name="Hugenholtz P."/>
            <person name="Kyrpides N.C."/>
            <person name="Klenk H.P."/>
        </authorList>
    </citation>
    <scope>NUCLEOTIDE SEQUENCE</scope>
    <source>
        <strain evidence="2">ATCC 49209 / DSM 20642 / JCM 10262 / PW2</strain>
    </source>
</reference>
<gene>
    <name evidence="1" type="ordered locus">Corgl_0221</name>
</gene>
<evidence type="ECO:0000313" key="1">
    <source>
        <dbReference type="EMBL" id="AEB06348.1"/>
    </source>
</evidence>
<protein>
    <submittedName>
        <fullName evidence="1">Uncharacterized protein</fullName>
    </submittedName>
</protein>